<dbReference type="EMBL" id="CP040916">
    <property type="protein sequence ID" value="QDQ09241.1"/>
    <property type="molecule type" value="Genomic_DNA"/>
</dbReference>
<dbReference type="InterPro" id="IPR013595">
    <property type="entry name" value="Pept_S33_TAP-like_C"/>
</dbReference>
<evidence type="ECO:0000256" key="3">
    <source>
        <dbReference type="ARBA" id="ARBA00022801"/>
    </source>
</evidence>
<dbReference type="PROSITE" id="PS51257">
    <property type="entry name" value="PROKAR_LIPOPROTEIN"/>
    <property type="match status" value="1"/>
</dbReference>
<feature type="region of interest" description="Disordered" evidence="4">
    <location>
        <begin position="30"/>
        <end position="55"/>
    </location>
</feature>
<sequence>MPHPIRPGRTAVLAAASLFAIPALAGCGGGSDDADKGERTATATPSAGGAIGGAGEGKSALPAALTGQRLSWSSCPAPSAAQGTADAPGKGWECATMKAPLDYAKPKGETVGVALIRKKATDADQRIGSLVYNFGGPGASGVATLPQAAEDYTKLNASYDLVSFDPRGVGNTTTVKCLDDKTFDTDPGSGDALKDIKRVTRACVKNSAKVLPHVGTATTARDMDLMRQVLGDKKLNYFGMSYGTELGGVYAHLFPKNVGRTVFDAVVDPTQDPVQSDLAQAEAFQKALESAMAYCAKEYGEKCPTGKNATEGNRRINAMLAKLDKKPAPTEGDRKLTKDLALTGIGATLYEGEEGWEILAQSLAEVMGDDGTGNSLLIIADLYNGRDEKGRYSNMHAANGAITCADTRSRHTQADVDAERPAFEKASPVFGPSMVEGMLGCSQWPVRGTADKPEVAAPGAAPIVVVGNTGDPATPVEGARRMARQLGKGVGVNLTVDGEGHGTYGENRCATKAIDTFLIDGKAPADGTVCK</sequence>
<evidence type="ECO:0000256" key="1">
    <source>
        <dbReference type="ARBA" id="ARBA00010088"/>
    </source>
</evidence>
<keyword evidence="2 5" id="KW-0732">Signal</keyword>
<dbReference type="RefSeq" id="WP_144000820.1">
    <property type="nucleotide sequence ID" value="NZ_CP040916.1"/>
</dbReference>
<dbReference type="InterPro" id="IPR029058">
    <property type="entry name" value="AB_hydrolase_fold"/>
</dbReference>
<evidence type="ECO:0000256" key="4">
    <source>
        <dbReference type="SAM" id="MobiDB-lite"/>
    </source>
</evidence>
<dbReference type="Gene3D" id="3.40.50.1820">
    <property type="entry name" value="alpha/beta hydrolase"/>
    <property type="match status" value="1"/>
</dbReference>
<dbReference type="Pfam" id="PF08386">
    <property type="entry name" value="Abhydrolase_4"/>
    <property type="match status" value="1"/>
</dbReference>
<dbReference type="Proteomes" id="UP000316806">
    <property type="component" value="Chromosome"/>
</dbReference>
<feature type="domain" description="Peptidase S33 tripeptidyl aminopeptidase-like C-terminal" evidence="6">
    <location>
        <begin position="427"/>
        <end position="530"/>
    </location>
</feature>
<dbReference type="PANTHER" id="PTHR43248:SF29">
    <property type="entry name" value="TRIPEPTIDYL AMINOPEPTIDASE"/>
    <property type="match status" value="1"/>
</dbReference>
<protein>
    <submittedName>
        <fullName evidence="7">Alpha/beta hydrolase</fullName>
    </submittedName>
</protein>
<name>A0A516R0R0_STRST</name>
<evidence type="ECO:0000313" key="8">
    <source>
        <dbReference type="Proteomes" id="UP000316806"/>
    </source>
</evidence>
<keyword evidence="3 7" id="KW-0378">Hydrolase</keyword>
<feature type="chain" id="PRO_5022207357" evidence="5">
    <location>
        <begin position="26"/>
        <end position="531"/>
    </location>
</feature>
<feature type="signal peptide" evidence="5">
    <location>
        <begin position="1"/>
        <end position="25"/>
    </location>
</feature>
<dbReference type="PANTHER" id="PTHR43248">
    <property type="entry name" value="2-SUCCINYL-6-HYDROXY-2,4-CYCLOHEXADIENE-1-CARBOXYLATE SYNTHASE"/>
    <property type="match status" value="1"/>
</dbReference>
<organism evidence="7 8">
    <name type="scientific">Streptomyces spectabilis</name>
    <dbReference type="NCBI Taxonomy" id="68270"/>
    <lineage>
        <taxon>Bacteria</taxon>
        <taxon>Bacillati</taxon>
        <taxon>Actinomycetota</taxon>
        <taxon>Actinomycetes</taxon>
        <taxon>Kitasatosporales</taxon>
        <taxon>Streptomycetaceae</taxon>
        <taxon>Streptomyces</taxon>
    </lineage>
</organism>
<evidence type="ECO:0000259" key="6">
    <source>
        <dbReference type="Pfam" id="PF08386"/>
    </source>
</evidence>
<evidence type="ECO:0000256" key="2">
    <source>
        <dbReference type="ARBA" id="ARBA00022729"/>
    </source>
</evidence>
<accession>A0A516R0R0</accession>
<comment type="similarity">
    <text evidence="1">Belongs to the peptidase S33 family.</text>
</comment>
<dbReference type="SUPFAM" id="SSF53474">
    <property type="entry name" value="alpha/beta-Hydrolases"/>
    <property type="match status" value="1"/>
</dbReference>
<dbReference type="InterPro" id="IPR051601">
    <property type="entry name" value="Serine_prot/Carboxylest_S33"/>
</dbReference>
<reference evidence="7 8" key="1">
    <citation type="journal article" date="2019" name="J. Ind. Microbiol. Biotechnol.">
        <title>The complete genomic sequence of Streptomyces spectabilis NRRL-2792 and identification of secondary metabolite biosynthetic gene clusters.</title>
        <authorList>
            <person name="Sinha A."/>
            <person name="Phillips-Salemka S."/>
            <person name="Niraula T.A."/>
            <person name="Short K.A."/>
            <person name="Niraula N.P."/>
        </authorList>
    </citation>
    <scope>NUCLEOTIDE SEQUENCE [LARGE SCALE GENOMIC DNA]</scope>
    <source>
        <strain evidence="7 8">NRRL 2792</strain>
    </source>
</reference>
<gene>
    <name evidence="7" type="ORF">FH965_00550</name>
</gene>
<evidence type="ECO:0000256" key="5">
    <source>
        <dbReference type="SAM" id="SignalP"/>
    </source>
</evidence>
<evidence type="ECO:0000313" key="7">
    <source>
        <dbReference type="EMBL" id="QDQ09241.1"/>
    </source>
</evidence>
<proteinExistence type="inferred from homology"/>
<dbReference type="GO" id="GO:0016787">
    <property type="term" value="F:hydrolase activity"/>
    <property type="evidence" value="ECO:0007669"/>
    <property type="project" value="UniProtKB-KW"/>
</dbReference>
<dbReference type="AlphaFoldDB" id="A0A516R0R0"/>